<dbReference type="GO" id="GO:0004518">
    <property type="term" value="F:nuclease activity"/>
    <property type="evidence" value="ECO:0007669"/>
    <property type="project" value="TreeGrafter"/>
</dbReference>
<evidence type="ECO:0000313" key="2">
    <source>
        <dbReference type="Proteomes" id="UP000245207"/>
    </source>
</evidence>
<keyword evidence="2" id="KW-1185">Reference proteome</keyword>
<dbReference type="AlphaFoldDB" id="A0A2U1M3U5"/>
<evidence type="ECO:0000313" key="1">
    <source>
        <dbReference type="EMBL" id="PWA55931.1"/>
    </source>
</evidence>
<sequence length="115" mass="12984">MGICKICRVECKYDGRRSQRKLKAAKLHAKKTKLRLWTNYVTPATNSKAISDSFTRKESEDVNSTTAIPPAAATQYPGLNVITRGFGTIIRHRDFEERSNHYENLLAAETRVGTL</sequence>
<dbReference type="GO" id="GO:0006402">
    <property type="term" value="P:mRNA catabolic process"/>
    <property type="evidence" value="ECO:0007669"/>
    <property type="project" value="TreeGrafter"/>
</dbReference>
<dbReference type="PANTHER" id="PTHR12302:SF2">
    <property type="entry name" value="STAPHYLOCOCCAL NUCLEASE DOMAIN-CONTAINING PROTEIN 1"/>
    <property type="match status" value="1"/>
</dbReference>
<gene>
    <name evidence="1" type="ORF">CTI12_AA423630</name>
</gene>
<dbReference type="OrthoDB" id="1831768at2759"/>
<proteinExistence type="predicted"/>
<name>A0A2U1M3U5_ARTAN</name>
<comment type="caution">
    <text evidence="1">The sequence shown here is derived from an EMBL/GenBank/DDBJ whole genome shotgun (WGS) entry which is preliminary data.</text>
</comment>
<dbReference type="Proteomes" id="UP000245207">
    <property type="component" value="Unassembled WGS sequence"/>
</dbReference>
<reference evidence="1 2" key="1">
    <citation type="journal article" date="2018" name="Mol. Plant">
        <title>The genome of Artemisia annua provides insight into the evolution of Asteraceae family and artemisinin biosynthesis.</title>
        <authorList>
            <person name="Shen Q."/>
            <person name="Zhang L."/>
            <person name="Liao Z."/>
            <person name="Wang S."/>
            <person name="Yan T."/>
            <person name="Shi P."/>
            <person name="Liu M."/>
            <person name="Fu X."/>
            <person name="Pan Q."/>
            <person name="Wang Y."/>
            <person name="Lv Z."/>
            <person name="Lu X."/>
            <person name="Zhang F."/>
            <person name="Jiang W."/>
            <person name="Ma Y."/>
            <person name="Chen M."/>
            <person name="Hao X."/>
            <person name="Li L."/>
            <person name="Tang Y."/>
            <person name="Lv G."/>
            <person name="Zhou Y."/>
            <person name="Sun X."/>
            <person name="Brodelius P.E."/>
            <person name="Rose J.K.C."/>
            <person name="Tang K."/>
        </authorList>
    </citation>
    <scope>NUCLEOTIDE SEQUENCE [LARGE SCALE GENOMIC DNA]</scope>
    <source>
        <strain evidence="2">cv. Huhao1</strain>
        <tissue evidence="1">Leaf</tissue>
    </source>
</reference>
<dbReference type="STRING" id="35608.A0A2U1M3U5"/>
<protein>
    <submittedName>
        <fullName evidence="1">RNA-induced silencing complex, nuclease component Tudor-SN</fullName>
    </submittedName>
</protein>
<dbReference type="GO" id="GO:0005829">
    <property type="term" value="C:cytosol"/>
    <property type="evidence" value="ECO:0007669"/>
    <property type="project" value="TreeGrafter"/>
</dbReference>
<dbReference type="PANTHER" id="PTHR12302">
    <property type="entry name" value="EBNA2 BINDING PROTEIN P100"/>
    <property type="match status" value="1"/>
</dbReference>
<dbReference type="GO" id="GO:0003723">
    <property type="term" value="F:RNA binding"/>
    <property type="evidence" value="ECO:0007669"/>
    <property type="project" value="TreeGrafter"/>
</dbReference>
<dbReference type="GO" id="GO:0005634">
    <property type="term" value="C:nucleus"/>
    <property type="evidence" value="ECO:0007669"/>
    <property type="project" value="TreeGrafter"/>
</dbReference>
<accession>A0A2U1M3U5</accession>
<dbReference type="EMBL" id="PKPP01006619">
    <property type="protein sequence ID" value="PWA55931.1"/>
    <property type="molecule type" value="Genomic_DNA"/>
</dbReference>
<organism evidence="1 2">
    <name type="scientific">Artemisia annua</name>
    <name type="common">Sweet wormwood</name>
    <dbReference type="NCBI Taxonomy" id="35608"/>
    <lineage>
        <taxon>Eukaryota</taxon>
        <taxon>Viridiplantae</taxon>
        <taxon>Streptophyta</taxon>
        <taxon>Embryophyta</taxon>
        <taxon>Tracheophyta</taxon>
        <taxon>Spermatophyta</taxon>
        <taxon>Magnoliopsida</taxon>
        <taxon>eudicotyledons</taxon>
        <taxon>Gunneridae</taxon>
        <taxon>Pentapetalae</taxon>
        <taxon>asterids</taxon>
        <taxon>campanulids</taxon>
        <taxon>Asterales</taxon>
        <taxon>Asteraceae</taxon>
        <taxon>Asteroideae</taxon>
        <taxon>Anthemideae</taxon>
        <taxon>Artemisiinae</taxon>
        <taxon>Artemisia</taxon>
    </lineage>
</organism>